<protein>
    <submittedName>
        <fullName evidence="2">Glycosyl transferase group 1</fullName>
    </submittedName>
</protein>
<dbReference type="CDD" id="cd03801">
    <property type="entry name" value="GT4_PimA-like"/>
    <property type="match status" value="1"/>
</dbReference>
<keyword evidence="3" id="KW-1185">Reference proteome</keyword>
<dbReference type="Pfam" id="PF13692">
    <property type="entry name" value="Glyco_trans_1_4"/>
    <property type="match status" value="1"/>
</dbReference>
<dbReference type="STRING" id="111780.Sta7437_3118"/>
<dbReference type="PANTHER" id="PTHR46401:SF2">
    <property type="entry name" value="GLYCOSYLTRANSFERASE WBBK-RELATED"/>
    <property type="match status" value="1"/>
</dbReference>
<sequence length="391" mass="44656">MSKYYLVYSHQISLQPNTAHEIHDVQCADAAANLGYPTVLVYPEQQQKNFNLFNFLFPFRPQLPSKEIVEFYDIQSNLKTATLPLPKLSLPLPNKFTNPSTIICKYYFPLHIFPKTKVLHTRDWNCAKAAVQNKIPTIYESHYFQSKPLENKIVNSPYFKIAITQSELTRQSLIQAGVPESKAIWLHNGFGQSFLTRQPAEAQAWRKELLSKENQPLVVYSGALYRFKGIDLLIEVARLLPHIQFAITGGTDAQIQHYRELAQAKQVDNINFLGWILPRSRLVSLLQAADLLAHPHLLGKEADFTNPVKFFQYIASGTPLVVTEILPLLPFKSSPLIATWCPPDDPGAFAQAIEQSLRNYPYQSEGYPTNIEFARQFTWENRTAKIMSYID</sequence>
<dbReference type="HOGENOM" id="CLU_009583_2_2_3"/>
<dbReference type="KEGG" id="scs:Sta7437_3118"/>
<name>K9XX46_STAC7</name>
<accession>K9XX46</accession>
<keyword evidence="1 2" id="KW-0808">Transferase</keyword>
<dbReference type="PATRIC" id="fig|111780.3.peg.3238"/>
<dbReference type="EMBL" id="CP003653">
    <property type="protein sequence ID" value="AFZ36629.1"/>
    <property type="molecule type" value="Genomic_DNA"/>
</dbReference>
<proteinExistence type="predicted"/>
<dbReference type="RefSeq" id="WP_015194294.1">
    <property type="nucleotide sequence ID" value="NC_019748.1"/>
</dbReference>
<dbReference type="eggNOG" id="COG0438">
    <property type="taxonomic scope" value="Bacteria"/>
</dbReference>
<dbReference type="PANTHER" id="PTHR46401">
    <property type="entry name" value="GLYCOSYLTRANSFERASE WBBK-RELATED"/>
    <property type="match status" value="1"/>
</dbReference>
<dbReference type="SUPFAM" id="SSF53756">
    <property type="entry name" value="UDP-Glycosyltransferase/glycogen phosphorylase"/>
    <property type="match status" value="1"/>
</dbReference>
<dbReference type="OrthoDB" id="9816564at2"/>
<evidence type="ECO:0000313" key="2">
    <source>
        <dbReference type="EMBL" id="AFZ36629.1"/>
    </source>
</evidence>
<dbReference type="AlphaFoldDB" id="K9XX46"/>
<evidence type="ECO:0000313" key="3">
    <source>
        <dbReference type="Proteomes" id="UP000010473"/>
    </source>
</evidence>
<reference evidence="3" key="1">
    <citation type="journal article" date="2013" name="Proc. Natl. Acad. Sci. U.S.A.">
        <title>Improving the coverage of the cyanobacterial phylum using diversity-driven genome sequencing.</title>
        <authorList>
            <person name="Shih P.M."/>
            <person name="Wu D."/>
            <person name="Latifi A."/>
            <person name="Axen S.D."/>
            <person name="Fewer D.P."/>
            <person name="Talla E."/>
            <person name="Calteau A."/>
            <person name="Cai F."/>
            <person name="Tandeau de Marsac N."/>
            <person name="Rippka R."/>
            <person name="Herdman M."/>
            <person name="Sivonen K."/>
            <person name="Coursin T."/>
            <person name="Laurent T."/>
            <person name="Goodwin L."/>
            <person name="Nolan M."/>
            <person name="Davenport K.W."/>
            <person name="Han C.S."/>
            <person name="Rubin E.M."/>
            <person name="Eisen J.A."/>
            <person name="Woyke T."/>
            <person name="Gugger M."/>
            <person name="Kerfeld C.A."/>
        </authorList>
    </citation>
    <scope>NUCLEOTIDE SEQUENCE [LARGE SCALE GENOMIC DNA]</scope>
    <source>
        <strain evidence="3">ATCC 29371 / PCC 7437</strain>
    </source>
</reference>
<dbReference type="GO" id="GO:0016757">
    <property type="term" value="F:glycosyltransferase activity"/>
    <property type="evidence" value="ECO:0007669"/>
    <property type="project" value="TreeGrafter"/>
</dbReference>
<organism evidence="2 3">
    <name type="scientific">Stanieria cyanosphaera (strain ATCC 29371 / PCC 7437)</name>
    <dbReference type="NCBI Taxonomy" id="111780"/>
    <lineage>
        <taxon>Bacteria</taxon>
        <taxon>Bacillati</taxon>
        <taxon>Cyanobacteriota</taxon>
        <taxon>Cyanophyceae</taxon>
        <taxon>Pleurocapsales</taxon>
        <taxon>Dermocarpellaceae</taxon>
        <taxon>Stanieria</taxon>
    </lineage>
</organism>
<gene>
    <name evidence="2" type="ordered locus">Sta7437_3118</name>
</gene>
<dbReference type="Gene3D" id="3.40.50.2000">
    <property type="entry name" value="Glycogen Phosphorylase B"/>
    <property type="match status" value="1"/>
</dbReference>
<dbReference type="Proteomes" id="UP000010473">
    <property type="component" value="Chromosome"/>
</dbReference>
<evidence type="ECO:0000256" key="1">
    <source>
        <dbReference type="ARBA" id="ARBA00022679"/>
    </source>
</evidence>